<reference evidence="1 2" key="1">
    <citation type="submission" date="2024-01" db="EMBL/GenBank/DDBJ databases">
        <authorList>
            <person name="Waweru B."/>
        </authorList>
    </citation>
    <scope>NUCLEOTIDE SEQUENCE [LARGE SCALE GENOMIC DNA]</scope>
</reference>
<comment type="caution">
    <text evidence="1">The sequence shown here is derived from an EMBL/GenBank/DDBJ whole genome shotgun (WGS) entry which is preliminary data.</text>
</comment>
<protein>
    <submittedName>
        <fullName evidence="1">Uncharacterized protein</fullName>
    </submittedName>
</protein>
<gene>
    <name evidence="1" type="ORF">DCAF_LOCUS24405</name>
</gene>
<evidence type="ECO:0000313" key="2">
    <source>
        <dbReference type="Proteomes" id="UP001314170"/>
    </source>
</evidence>
<accession>A0AAV1SMT0</accession>
<evidence type="ECO:0000313" key="1">
    <source>
        <dbReference type="EMBL" id="CAK7352798.1"/>
    </source>
</evidence>
<dbReference type="AlphaFoldDB" id="A0AAV1SMT0"/>
<dbReference type="Proteomes" id="UP001314170">
    <property type="component" value="Unassembled WGS sequence"/>
</dbReference>
<dbReference type="EMBL" id="CAWUPB010001194">
    <property type="protein sequence ID" value="CAK7352798.1"/>
    <property type="molecule type" value="Genomic_DNA"/>
</dbReference>
<organism evidence="1 2">
    <name type="scientific">Dovyalis caffra</name>
    <dbReference type="NCBI Taxonomy" id="77055"/>
    <lineage>
        <taxon>Eukaryota</taxon>
        <taxon>Viridiplantae</taxon>
        <taxon>Streptophyta</taxon>
        <taxon>Embryophyta</taxon>
        <taxon>Tracheophyta</taxon>
        <taxon>Spermatophyta</taxon>
        <taxon>Magnoliopsida</taxon>
        <taxon>eudicotyledons</taxon>
        <taxon>Gunneridae</taxon>
        <taxon>Pentapetalae</taxon>
        <taxon>rosids</taxon>
        <taxon>fabids</taxon>
        <taxon>Malpighiales</taxon>
        <taxon>Salicaceae</taxon>
        <taxon>Flacourtieae</taxon>
        <taxon>Dovyalis</taxon>
    </lineage>
</organism>
<sequence length="87" mass="10050">MTDNDSSKTRVDRALDHLADWVYKSCGSVSFSSLEHPKFKAFLNQVRMYVVSRRDFIGGRLDVKYEEARCESEARIRDAYVDINLNG</sequence>
<name>A0AAV1SMT0_9ROSI</name>
<proteinExistence type="predicted"/>
<keyword evidence="2" id="KW-1185">Reference proteome</keyword>